<sequence>MRWMILLALWPLPVAGQYSLYSCMVTSKGYVVGAKLPPSGIFVKASGGGWRHAGFNHPFVNALDFDPRDPDTLYVAAGNGLMRVTEHGERWKLLTGSDVTELLDVAVDRNAPGTMYFTHSAGIRATHDGGATWTDVSAGLHRKYSQAIRVDSRQAGVLVAGNEEGIFRSQDGGKSWKLAGASGYQVLHIEQSPHDACHWLAASEGGGLFASTVCGVTFEKQWQSRRGPEYLRHCLRPRLTQSHRRRRLGNRRGAL</sequence>
<dbReference type="HOGENOM" id="CLU_1089480_0_0_0"/>
<dbReference type="eggNOG" id="COG4447">
    <property type="taxonomic scope" value="Bacteria"/>
</dbReference>
<accession>Q02B89</accession>
<organism evidence="1">
    <name type="scientific">Solibacter usitatus (strain Ellin6076)</name>
    <dbReference type="NCBI Taxonomy" id="234267"/>
    <lineage>
        <taxon>Bacteria</taxon>
        <taxon>Pseudomonadati</taxon>
        <taxon>Acidobacteriota</taxon>
        <taxon>Terriglobia</taxon>
        <taxon>Bryobacterales</taxon>
        <taxon>Solibacteraceae</taxon>
        <taxon>Candidatus Solibacter</taxon>
    </lineage>
</organism>
<dbReference type="OrthoDB" id="9757947at2"/>
<evidence type="ECO:0000313" key="1">
    <source>
        <dbReference type="EMBL" id="ABJ81677.1"/>
    </source>
</evidence>
<dbReference type="Gene3D" id="2.130.10.10">
    <property type="entry name" value="YVTN repeat-like/Quinoprotein amine dehydrogenase"/>
    <property type="match status" value="2"/>
</dbReference>
<reference evidence="1" key="1">
    <citation type="submission" date="2006-10" db="EMBL/GenBank/DDBJ databases">
        <title>Complete sequence of Solibacter usitatus Ellin6076.</title>
        <authorList>
            <consortium name="US DOE Joint Genome Institute"/>
            <person name="Copeland A."/>
            <person name="Lucas S."/>
            <person name="Lapidus A."/>
            <person name="Barry K."/>
            <person name="Detter J.C."/>
            <person name="Glavina del Rio T."/>
            <person name="Hammon N."/>
            <person name="Israni S."/>
            <person name="Dalin E."/>
            <person name="Tice H."/>
            <person name="Pitluck S."/>
            <person name="Thompson L.S."/>
            <person name="Brettin T."/>
            <person name="Bruce D."/>
            <person name="Han C."/>
            <person name="Tapia R."/>
            <person name="Gilna P."/>
            <person name="Schmutz J."/>
            <person name="Larimer F."/>
            <person name="Land M."/>
            <person name="Hauser L."/>
            <person name="Kyrpides N."/>
            <person name="Mikhailova N."/>
            <person name="Janssen P.H."/>
            <person name="Kuske C.R."/>
            <person name="Richardson P."/>
        </authorList>
    </citation>
    <scope>NUCLEOTIDE SEQUENCE</scope>
    <source>
        <strain evidence="1">Ellin6076</strain>
    </source>
</reference>
<protein>
    <submittedName>
        <fullName evidence="1">Glycosyl hydrolase, BNR repeat-containing protein</fullName>
    </submittedName>
</protein>
<dbReference type="AlphaFoldDB" id="Q02B89"/>
<dbReference type="InterPro" id="IPR015943">
    <property type="entry name" value="WD40/YVTN_repeat-like_dom_sf"/>
</dbReference>
<dbReference type="KEGG" id="sus:Acid_0676"/>
<dbReference type="PROSITE" id="PS51257">
    <property type="entry name" value="PROKAR_LIPOPROTEIN"/>
    <property type="match status" value="1"/>
</dbReference>
<keyword evidence="1" id="KW-0378">Hydrolase</keyword>
<dbReference type="STRING" id="234267.Acid_0676"/>
<dbReference type="InParanoid" id="Q02B89"/>
<proteinExistence type="predicted"/>
<dbReference type="SUPFAM" id="SSF110296">
    <property type="entry name" value="Oligoxyloglucan reducing end-specific cellobiohydrolase"/>
    <property type="match status" value="1"/>
</dbReference>
<dbReference type="CDD" id="cd15482">
    <property type="entry name" value="Sialidase_non-viral"/>
    <property type="match status" value="1"/>
</dbReference>
<name>Q02B89_SOLUE</name>
<gene>
    <name evidence="1" type="ordered locus">Acid_0676</name>
</gene>
<dbReference type="EMBL" id="CP000473">
    <property type="protein sequence ID" value="ABJ81677.1"/>
    <property type="molecule type" value="Genomic_DNA"/>
</dbReference>
<dbReference type="GO" id="GO:0016787">
    <property type="term" value="F:hydrolase activity"/>
    <property type="evidence" value="ECO:0007669"/>
    <property type="project" value="UniProtKB-KW"/>
</dbReference>